<feature type="domain" description="Peptidase M16 C-terminal" evidence="8">
    <location>
        <begin position="208"/>
        <end position="389"/>
    </location>
</feature>
<keyword evidence="3" id="KW-0479">Metal-binding</keyword>
<comment type="similarity">
    <text evidence="1">Belongs to the peptidase M16 family.</text>
</comment>
<gene>
    <name evidence="9" type="ORF">MNBD_GAMMA23-1731</name>
</gene>
<name>A0A3B1A888_9ZZZZ</name>
<feature type="domain" description="Peptidase M16 N-terminal" evidence="7">
    <location>
        <begin position="53"/>
        <end position="193"/>
    </location>
</feature>
<evidence type="ECO:0000259" key="8">
    <source>
        <dbReference type="Pfam" id="PF05193"/>
    </source>
</evidence>
<keyword evidence="6" id="KW-0482">Metalloprotease</keyword>
<evidence type="ECO:0000256" key="4">
    <source>
        <dbReference type="ARBA" id="ARBA00022801"/>
    </source>
</evidence>
<dbReference type="GO" id="GO:0006508">
    <property type="term" value="P:proteolysis"/>
    <property type="evidence" value="ECO:0007669"/>
    <property type="project" value="UniProtKB-KW"/>
</dbReference>
<dbReference type="PANTHER" id="PTHR43690:SF17">
    <property type="entry name" value="PROTEIN YHJJ"/>
    <property type="match status" value="1"/>
</dbReference>
<dbReference type="GO" id="GO:0046872">
    <property type="term" value="F:metal ion binding"/>
    <property type="evidence" value="ECO:0007669"/>
    <property type="project" value="UniProtKB-KW"/>
</dbReference>
<dbReference type="InterPro" id="IPR001431">
    <property type="entry name" value="Pept_M16_Zn_BS"/>
</dbReference>
<dbReference type="Gene3D" id="3.30.830.10">
    <property type="entry name" value="Metalloenzyme, LuxS/M16 peptidase-like"/>
    <property type="match status" value="2"/>
</dbReference>
<dbReference type="GO" id="GO:0004222">
    <property type="term" value="F:metalloendopeptidase activity"/>
    <property type="evidence" value="ECO:0007669"/>
    <property type="project" value="InterPro"/>
</dbReference>
<evidence type="ECO:0000313" key="9">
    <source>
        <dbReference type="EMBL" id="VAW96303.1"/>
    </source>
</evidence>
<keyword evidence="5" id="KW-0862">Zinc</keyword>
<proteinExistence type="inferred from homology"/>
<evidence type="ECO:0000256" key="3">
    <source>
        <dbReference type="ARBA" id="ARBA00022723"/>
    </source>
</evidence>
<organism evidence="9">
    <name type="scientific">hydrothermal vent metagenome</name>
    <dbReference type="NCBI Taxonomy" id="652676"/>
    <lineage>
        <taxon>unclassified sequences</taxon>
        <taxon>metagenomes</taxon>
        <taxon>ecological metagenomes</taxon>
    </lineage>
</organism>
<evidence type="ECO:0000256" key="6">
    <source>
        <dbReference type="ARBA" id="ARBA00023049"/>
    </source>
</evidence>
<evidence type="ECO:0000256" key="2">
    <source>
        <dbReference type="ARBA" id="ARBA00022670"/>
    </source>
</evidence>
<dbReference type="PROSITE" id="PS00143">
    <property type="entry name" value="INSULINASE"/>
    <property type="match status" value="1"/>
</dbReference>
<dbReference type="InterPro" id="IPR011249">
    <property type="entry name" value="Metalloenz_LuxS/M16"/>
</dbReference>
<sequence>MNKRLSTTRSFTRPAAQWGATLFLLSIGFIAIAEAPSAKPHVFESTLDNGLKVLVKPDHRAPVVVAQIWYKVGSSYEVGGSTGLSHILEHMMFKGTAKLAPGKFSKVIAENGGRENAFTGKDYTAYFQQLEKSRLPVSFELEADRMRNLTLPEEEFSKELPVVMEERRLRTEDKPRSRTYEQFNAIAHISSPYHHPVIGWMDDLKNMKVADLRAWYQKWYAPNNATLVVVGDVKPDEVFALAKKHYGPLKRSNNIPVLKPRIEAPQFGERRLTVKLPAKLPYLIIGYKVPSLNTVKEDWEPYALEVLAGILSGGDSARLPKELVRGRQMAASADVSYDMISRQAGLFIFDAIPSAKFTVADVEKALYQQMEKVKTELVTVKELQRVKAQVVAGDIYEKDSIFYQAMILGQLETVGLPWTMADEYVDKIRAVTAEQVQAVAKKYFKDAQKTVAILEPQQDK</sequence>
<protein>
    <submittedName>
        <fullName evidence="9">FIG015547: peptidase, M16 family</fullName>
    </submittedName>
</protein>
<dbReference type="Pfam" id="PF05193">
    <property type="entry name" value="Peptidase_M16_C"/>
    <property type="match status" value="1"/>
</dbReference>
<dbReference type="AlphaFoldDB" id="A0A3B1A888"/>
<dbReference type="SUPFAM" id="SSF63411">
    <property type="entry name" value="LuxS/MPP-like metallohydrolase"/>
    <property type="match status" value="2"/>
</dbReference>
<dbReference type="InterPro" id="IPR050626">
    <property type="entry name" value="Peptidase_M16"/>
</dbReference>
<keyword evidence="2" id="KW-0645">Protease</keyword>
<evidence type="ECO:0000256" key="1">
    <source>
        <dbReference type="ARBA" id="ARBA00007261"/>
    </source>
</evidence>
<dbReference type="PANTHER" id="PTHR43690">
    <property type="entry name" value="NARDILYSIN"/>
    <property type="match status" value="1"/>
</dbReference>
<accession>A0A3B1A888</accession>
<dbReference type="InterPro" id="IPR007863">
    <property type="entry name" value="Peptidase_M16_C"/>
</dbReference>
<dbReference type="EMBL" id="UOFT01000052">
    <property type="protein sequence ID" value="VAW96303.1"/>
    <property type="molecule type" value="Genomic_DNA"/>
</dbReference>
<keyword evidence="4" id="KW-0378">Hydrolase</keyword>
<dbReference type="Pfam" id="PF00675">
    <property type="entry name" value="Peptidase_M16"/>
    <property type="match status" value="1"/>
</dbReference>
<reference evidence="9" key="1">
    <citation type="submission" date="2018-06" db="EMBL/GenBank/DDBJ databases">
        <authorList>
            <person name="Zhirakovskaya E."/>
        </authorList>
    </citation>
    <scope>NUCLEOTIDE SEQUENCE</scope>
</reference>
<evidence type="ECO:0000259" key="7">
    <source>
        <dbReference type="Pfam" id="PF00675"/>
    </source>
</evidence>
<dbReference type="InterPro" id="IPR011765">
    <property type="entry name" value="Pept_M16_N"/>
</dbReference>
<evidence type="ECO:0000256" key="5">
    <source>
        <dbReference type="ARBA" id="ARBA00022833"/>
    </source>
</evidence>